<dbReference type="EMBL" id="JBANRG010000042">
    <property type="protein sequence ID" value="KAK7446970.1"/>
    <property type="molecule type" value="Genomic_DNA"/>
</dbReference>
<feature type="transmembrane region" description="Helical" evidence="1">
    <location>
        <begin position="251"/>
        <end position="270"/>
    </location>
</feature>
<name>A0ABR1J5L2_9AGAR</name>
<dbReference type="Proteomes" id="UP001498398">
    <property type="component" value="Unassembled WGS sequence"/>
</dbReference>
<keyword evidence="1" id="KW-0812">Transmembrane</keyword>
<sequence>MAAKTASRSVVLLFVALHTFVWTALTIITLTAILSRHVQRQVTWLNLNLSWIFACFAFSLLLITGQLFKPQPDTSICLIQAAATTSLPSLTSGTTLAFALHLWFNIRSSSYQDRLELRRATLRNVALVIVPYIIPLIEFLAAFVYGTQHPGQVGLDGTGMLCGLTNTIFAKVSATSVSVIMFITVVFEAWTMWMVYHRHLSRNSISSMAALFRLLIFTLFGIVGLVAGLTYLTSHGTNAAAANLLQALPPVSFVFIFGLQMDIFRAWMFWRKDESSSNQSMSQGLVLSRTTTPVEVRIDLVRSTSYPGDERSEMKV</sequence>
<feature type="transmembrane region" description="Helical" evidence="1">
    <location>
        <begin position="168"/>
        <end position="190"/>
    </location>
</feature>
<evidence type="ECO:0000256" key="1">
    <source>
        <dbReference type="SAM" id="Phobius"/>
    </source>
</evidence>
<keyword evidence="3" id="KW-1185">Reference proteome</keyword>
<feature type="transmembrane region" description="Helical" evidence="1">
    <location>
        <begin position="125"/>
        <end position="148"/>
    </location>
</feature>
<organism evidence="2 3">
    <name type="scientific">Marasmiellus scandens</name>
    <dbReference type="NCBI Taxonomy" id="2682957"/>
    <lineage>
        <taxon>Eukaryota</taxon>
        <taxon>Fungi</taxon>
        <taxon>Dikarya</taxon>
        <taxon>Basidiomycota</taxon>
        <taxon>Agaricomycotina</taxon>
        <taxon>Agaricomycetes</taxon>
        <taxon>Agaricomycetidae</taxon>
        <taxon>Agaricales</taxon>
        <taxon>Marasmiineae</taxon>
        <taxon>Omphalotaceae</taxon>
        <taxon>Marasmiellus</taxon>
    </lineage>
</organism>
<comment type="caution">
    <text evidence="2">The sequence shown here is derived from an EMBL/GenBank/DDBJ whole genome shotgun (WGS) entry which is preliminary data.</text>
</comment>
<evidence type="ECO:0000313" key="2">
    <source>
        <dbReference type="EMBL" id="KAK7446970.1"/>
    </source>
</evidence>
<keyword evidence="1" id="KW-1133">Transmembrane helix</keyword>
<keyword evidence="1" id="KW-0472">Membrane</keyword>
<proteinExistence type="predicted"/>
<feature type="transmembrane region" description="Helical" evidence="1">
    <location>
        <begin position="47"/>
        <end position="68"/>
    </location>
</feature>
<accession>A0ABR1J5L2</accession>
<protein>
    <submittedName>
        <fullName evidence="2">Uncharacterized protein</fullName>
    </submittedName>
</protein>
<feature type="transmembrane region" description="Helical" evidence="1">
    <location>
        <begin position="80"/>
        <end position="104"/>
    </location>
</feature>
<gene>
    <name evidence="2" type="ORF">VKT23_014183</name>
</gene>
<feature type="transmembrane region" description="Helical" evidence="1">
    <location>
        <begin position="12"/>
        <end position="35"/>
    </location>
</feature>
<evidence type="ECO:0000313" key="3">
    <source>
        <dbReference type="Proteomes" id="UP001498398"/>
    </source>
</evidence>
<feature type="transmembrane region" description="Helical" evidence="1">
    <location>
        <begin position="211"/>
        <end position="231"/>
    </location>
</feature>
<reference evidence="2 3" key="1">
    <citation type="submission" date="2024-01" db="EMBL/GenBank/DDBJ databases">
        <title>A draft genome for the cacao thread blight pathogen Marasmiellus scandens.</title>
        <authorList>
            <person name="Baruah I.K."/>
            <person name="Leung J."/>
            <person name="Bukari Y."/>
            <person name="Amoako-Attah I."/>
            <person name="Meinhardt L.W."/>
            <person name="Bailey B.A."/>
            <person name="Cohen S.P."/>
        </authorList>
    </citation>
    <scope>NUCLEOTIDE SEQUENCE [LARGE SCALE GENOMIC DNA]</scope>
    <source>
        <strain evidence="2 3">GH-19</strain>
    </source>
</reference>